<sequence>MSIESDVKHDVKRIATDIKHTIRPPWYRRAWNRVRRFFNRR</sequence>
<organism evidence="2">
    <name type="scientific">Caenorhabditis brenneri</name>
    <name type="common">Nematode worm</name>
    <dbReference type="NCBI Taxonomy" id="135651"/>
    <lineage>
        <taxon>Eukaryota</taxon>
        <taxon>Metazoa</taxon>
        <taxon>Ecdysozoa</taxon>
        <taxon>Nematoda</taxon>
        <taxon>Chromadorea</taxon>
        <taxon>Rhabditida</taxon>
        <taxon>Rhabditina</taxon>
        <taxon>Rhabditomorpha</taxon>
        <taxon>Rhabditoidea</taxon>
        <taxon>Rhabditidae</taxon>
        <taxon>Peloderinae</taxon>
        <taxon>Caenorhabditis</taxon>
    </lineage>
</organism>
<name>G0M6T0_CAEBE</name>
<dbReference type="OrthoDB" id="5789280at2759"/>
<proteinExistence type="predicted"/>
<dbReference type="FunCoup" id="G0M6T0">
    <property type="interactions" value="227"/>
</dbReference>
<dbReference type="InParanoid" id="G0M6T0"/>
<reference evidence="2" key="1">
    <citation type="submission" date="2011-07" db="EMBL/GenBank/DDBJ databases">
        <authorList>
            <consortium name="Caenorhabditis brenneri Sequencing and Analysis Consortium"/>
            <person name="Wilson R.K."/>
        </authorList>
    </citation>
    <scope>NUCLEOTIDE SEQUENCE [LARGE SCALE GENOMIC DNA]</scope>
    <source>
        <strain evidence="2">PB2801</strain>
    </source>
</reference>
<evidence type="ECO:0000313" key="1">
    <source>
        <dbReference type="EMBL" id="EGT30369.1"/>
    </source>
</evidence>
<accession>G0M6T0</accession>
<dbReference type="HOGENOM" id="CLU_3299889_0_0_1"/>
<dbReference type="EMBL" id="GL379786">
    <property type="protein sequence ID" value="EGT30369.1"/>
    <property type="molecule type" value="Genomic_DNA"/>
</dbReference>
<gene>
    <name evidence="1" type="ORF">CAEBREN_11351</name>
</gene>
<protein>
    <submittedName>
        <fullName evidence="1">Uncharacterized protein</fullName>
    </submittedName>
</protein>
<evidence type="ECO:0000313" key="2">
    <source>
        <dbReference type="Proteomes" id="UP000008068"/>
    </source>
</evidence>
<dbReference type="Proteomes" id="UP000008068">
    <property type="component" value="Unassembled WGS sequence"/>
</dbReference>
<keyword evidence="2" id="KW-1185">Reference proteome</keyword>
<dbReference type="eggNOG" id="ENOG502TKAM">
    <property type="taxonomic scope" value="Eukaryota"/>
</dbReference>
<dbReference type="AlphaFoldDB" id="G0M6T0"/>